<organism evidence="1">
    <name type="scientific">marine metagenome</name>
    <dbReference type="NCBI Taxonomy" id="408172"/>
    <lineage>
        <taxon>unclassified sequences</taxon>
        <taxon>metagenomes</taxon>
        <taxon>ecological metagenomes</taxon>
    </lineage>
</organism>
<sequence length="84" mass="9429">MIEKQESRNPEFITLDEAAEMTNGTRVTFVPGVQAMYSEALKNICFVKKVSLIRVLHPPMGVDETTGKNRQAKLYELTSQTSLP</sequence>
<protein>
    <submittedName>
        <fullName evidence="1">Uncharacterized protein</fullName>
    </submittedName>
</protein>
<dbReference type="AlphaFoldDB" id="A0A382T796"/>
<proteinExistence type="predicted"/>
<evidence type="ECO:0000313" key="1">
    <source>
        <dbReference type="EMBL" id="SVD17635.1"/>
    </source>
</evidence>
<accession>A0A382T796</accession>
<gene>
    <name evidence="1" type="ORF">METZ01_LOCUS370489</name>
</gene>
<name>A0A382T796_9ZZZZ</name>
<reference evidence="1" key="1">
    <citation type="submission" date="2018-05" db="EMBL/GenBank/DDBJ databases">
        <authorList>
            <person name="Lanie J.A."/>
            <person name="Ng W.-L."/>
            <person name="Kazmierczak K.M."/>
            <person name="Andrzejewski T.M."/>
            <person name="Davidsen T.M."/>
            <person name="Wayne K.J."/>
            <person name="Tettelin H."/>
            <person name="Glass J.I."/>
            <person name="Rusch D."/>
            <person name="Podicherti R."/>
            <person name="Tsui H.-C.T."/>
            <person name="Winkler M.E."/>
        </authorList>
    </citation>
    <scope>NUCLEOTIDE SEQUENCE</scope>
</reference>
<dbReference type="EMBL" id="UINC01134223">
    <property type="protein sequence ID" value="SVD17635.1"/>
    <property type="molecule type" value="Genomic_DNA"/>
</dbReference>
<feature type="non-terminal residue" evidence="1">
    <location>
        <position position="84"/>
    </location>
</feature>